<dbReference type="PROSITE" id="PS51257">
    <property type="entry name" value="PROKAR_LIPOPROTEIN"/>
    <property type="match status" value="1"/>
</dbReference>
<dbReference type="RefSeq" id="WP_022160937.1">
    <property type="nucleotide sequence ID" value="NZ_BAABYK010000001.1"/>
</dbReference>
<dbReference type="EMBL" id="JAKNDN010000010">
    <property type="protein sequence ID" value="MCG4959505.1"/>
    <property type="molecule type" value="Genomic_DNA"/>
</dbReference>
<keyword evidence="3" id="KW-0449">Lipoprotein</keyword>
<comment type="caution">
    <text evidence="3">The sequence shown here is derived from an EMBL/GenBank/DDBJ whole genome shotgun (WGS) entry which is preliminary data.</text>
</comment>
<evidence type="ECO:0000313" key="4">
    <source>
        <dbReference type="EMBL" id="RGY06091.1"/>
    </source>
</evidence>
<evidence type="ECO:0000313" key="3">
    <source>
        <dbReference type="EMBL" id="RGU57188.1"/>
    </source>
</evidence>
<dbReference type="NCBIfam" id="TIGR03512">
    <property type="entry name" value="GldD_lipo"/>
    <property type="match status" value="1"/>
</dbReference>
<dbReference type="AlphaFoldDB" id="A0A1Y4A4D8"/>
<dbReference type="InterPro" id="IPR019850">
    <property type="entry name" value="GldD-like"/>
</dbReference>
<dbReference type="Proteomes" id="UP000284243">
    <property type="component" value="Unassembled WGS sequence"/>
</dbReference>
<gene>
    <name evidence="3" type="primary">gldD</name>
    <name evidence="3" type="ORF">DWW57_06435</name>
    <name evidence="4" type="ORF">DXA53_11035</name>
    <name evidence="1" type="ORF">L0P03_06515</name>
    <name evidence="2" type="ORF">PN645_18640</name>
</gene>
<reference evidence="5 6" key="1">
    <citation type="submission" date="2018-08" db="EMBL/GenBank/DDBJ databases">
        <title>A genome reference for cultivated species of the human gut microbiota.</title>
        <authorList>
            <person name="Zou Y."/>
            <person name="Xue W."/>
            <person name="Luo G."/>
        </authorList>
    </citation>
    <scope>NUCLEOTIDE SEQUENCE [LARGE SCALE GENOMIC DNA]</scope>
    <source>
        <strain evidence="3 5">AF16-14</strain>
        <strain evidence="4 6">OF03-11</strain>
    </source>
</reference>
<evidence type="ECO:0000313" key="6">
    <source>
        <dbReference type="Proteomes" id="UP000284434"/>
    </source>
</evidence>
<dbReference type="EMBL" id="QSCO01000014">
    <property type="protein sequence ID" value="RGY06091.1"/>
    <property type="molecule type" value="Genomic_DNA"/>
</dbReference>
<organism evidence="3 5">
    <name type="scientific">Odoribacter splanchnicus</name>
    <dbReference type="NCBI Taxonomy" id="28118"/>
    <lineage>
        <taxon>Bacteria</taxon>
        <taxon>Pseudomonadati</taxon>
        <taxon>Bacteroidota</taxon>
        <taxon>Bacteroidia</taxon>
        <taxon>Bacteroidales</taxon>
        <taxon>Odoribacteraceae</taxon>
        <taxon>Odoribacter</taxon>
    </lineage>
</organism>
<dbReference type="EMBL" id="QRYC01000006">
    <property type="protein sequence ID" value="RGU57188.1"/>
    <property type="molecule type" value="Genomic_DNA"/>
</dbReference>
<evidence type="ECO:0000313" key="2">
    <source>
        <dbReference type="EMBL" id="MDB9224997.1"/>
    </source>
</evidence>
<proteinExistence type="predicted"/>
<reference evidence="1" key="2">
    <citation type="submission" date="2022-01" db="EMBL/GenBank/DDBJ databases">
        <title>Collection of gut derived symbiotic bacterial strains cultured from healthy donors.</title>
        <authorList>
            <person name="Lin H."/>
            <person name="Kohout C."/>
            <person name="Waligurski E."/>
            <person name="Pamer E.G."/>
        </authorList>
    </citation>
    <scope>NUCLEOTIDE SEQUENCE</scope>
    <source>
        <strain evidence="1">DFI.1.149</strain>
    </source>
</reference>
<dbReference type="Proteomes" id="UP001212263">
    <property type="component" value="Unassembled WGS sequence"/>
</dbReference>
<dbReference type="Proteomes" id="UP001199750">
    <property type="component" value="Unassembled WGS sequence"/>
</dbReference>
<reference evidence="2" key="3">
    <citation type="submission" date="2023-01" db="EMBL/GenBank/DDBJ databases">
        <title>Human gut microbiome strain richness.</title>
        <authorList>
            <person name="Chen-Liaw A."/>
        </authorList>
    </citation>
    <scope>NUCLEOTIDE SEQUENCE</scope>
    <source>
        <strain evidence="2">RTP21484st1_B7_RTP21484_190118</strain>
    </source>
</reference>
<name>A0A1Y4A4D8_9BACT</name>
<evidence type="ECO:0000313" key="5">
    <source>
        <dbReference type="Proteomes" id="UP000284243"/>
    </source>
</evidence>
<dbReference type="EMBL" id="JAQMRD010000038">
    <property type="protein sequence ID" value="MDB9224997.1"/>
    <property type="molecule type" value="Genomic_DNA"/>
</dbReference>
<dbReference type="Proteomes" id="UP000284434">
    <property type="component" value="Unassembled WGS sequence"/>
</dbReference>
<sequence length="189" mass="22115">MLKTAFILFLLLASGCKDQYTPKPYGYFRIDFPEKQWVASPDTLPYCFEQSAQAILEADPDKQAEPGWMNLSYPQYNAKLHLSYKEINNDTALNHYLEDCHHLAYTHTIKAESINEKYFKNREIFGLIYYIEGNTASSTQFFITDSTRHFLRGALYFNQHPDKDSLAPVIDYLREDIVTLMETLRFKNK</sequence>
<protein>
    <submittedName>
        <fullName evidence="3">Gliding motility lipoprotein GldD</fullName>
    </submittedName>
</protein>
<dbReference type="Pfam" id="PF25593">
    <property type="entry name" value="GldD_lipo"/>
    <property type="match status" value="1"/>
</dbReference>
<accession>A0A1Y4A4D8</accession>
<evidence type="ECO:0000313" key="1">
    <source>
        <dbReference type="EMBL" id="MCG4959505.1"/>
    </source>
</evidence>